<dbReference type="EMBL" id="JAENIK010000011">
    <property type="protein sequence ID" value="MBK1816954.1"/>
    <property type="molecule type" value="Genomic_DNA"/>
</dbReference>
<evidence type="ECO:0000256" key="5">
    <source>
        <dbReference type="ARBA" id="ARBA00022692"/>
    </source>
</evidence>
<keyword evidence="6 8" id="KW-1133">Transmembrane helix</keyword>
<feature type="transmembrane region" description="Helical" evidence="8">
    <location>
        <begin position="354"/>
        <end position="377"/>
    </location>
</feature>
<evidence type="ECO:0000256" key="4">
    <source>
        <dbReference type="ARBA" id="ARBA00022475"/>
    </source>
</evidence>
<keyword evidence="10" id="KW-1185">Reference proteome</keyword>
<keyword evidence="8" id="KW-0406">Ion transport</keyword>
<comment type="subcellular location">
    <subcellularLocation>
        <location evidence="1">Cell membrane</location>
        <topology evidence="1">Multi-pass membrane protein</topology>
    </subcellularLocation>
    <subcellularLocation>
        <location evidence="8">Membrane</location>
        <topology evidence="8">Multi-pass membrane protein</topology>
    </subcellularLocation>
</comment>
<keyword evidence="8" id="KW-0460">Magnesium</keyword>
<dbReference type="PANTHER" id="PTHR46494:SF1">
    <property type="entry name" value="CORA FAMILY METAL ION TRANSPORTER (EUROFUNG)"/>
    <property type="match status" value="1"/>
</dbReference>
<gene>
    <name evidence="8 9" type="primary">corA</name>
    <name evidence="9" type="ORF">JIN84_15110</name>
</gene>
<dbReference type="AlphaFoldDB" id="A0A934VCX7"/>
<evidence type="ECO:0000256" key="6">
    <source>
        <dbReference type="ARBA" id="ARBA00022989"/>
    </source>
</evidence>
<name>A0A934VCX7_9BACT</name>
<keyword evidence="3 8" id="KW-0813">Transport</keyword>
<dbReference type="FunFam" id="1.20.58.340:FF:000012">
    <property type="entry name" value="Magnesium transport protein CorA"/>
    <property type="match status" value="1"/>
</dbReference>
<dbReference type="GO" id="GO:0005886">
    <property type="term" value="C:plasma membrane"/>
    <property type="evidence" value="ECO:0007669"/>
    <property type="project" value="UniProtKB-SubCell"/>
</dbReference>
<evidence type="ECO:0000256" key="8">
    <source>
        <dbReference type="RuleBase" id="RU362010"/>
    </source>
</evidence>
<dbReference type="GO" id="GO:0000287">
    <property type="term" value="F:magnesium ion binding"/>
    <property type="evidence" value="ECO:0007669"/>
    <property type="project" value="TreeGrafter"/>
</dbReference>
<dbReference type="InterPro" id="IPR045863">
    <property type="entry name" value="CorA_TM1_TM2"/>
</dbReference>
<keyword evidence="7 8" id="KW-0472">Membrane</keyword>
<keyword evidence="5 8" id="KW-0812">Transmembrane</keyword>
<evidence type="ECO:0000256" key="2">
    <source>
        <dbReference type="ARBA" id="ARBA00009765"/>
    </source>
</evidence>
<dbReference type="Pfam" id="PF01544">
    <property type="entry name" value="CorA"/>
    <property type="match status" value="1"/>
</dbReference>
<keyword evidence="4 8" id="KW-1003">Cell membrane</keyword>
<dbReference type="PANTHER" id="PTHR46494">
    <property type="entry name" value="CORA FAMILY METAL ION TRANSPORTER (EUROFUNG)"/>
    <property type="match status" value="1"/>
</dbReference>
<evidence type="ECO:0000313" key="9">
    <source>
        <dbReference type="EMBL" id="MBK1816954.1"/>
    </source>
</evidence>
<dbReference type="GO" id="GO:0015087">
    <property type="term" value="F:cobalt ion transmembrane transporter activity"/>
    <property type="evidence" value="ECO:0007669"/>
    <property type="project" value="UniProtKB-UniRule"/>
</dbReference>
<dbReference type="RefSeq" id="WP_200351877.1">
    <property type="nucleotide sequence ID" value="NZ_BAABHZ010000006.1"/>
</dbReference>
<comment type="function">
    <text evidence="8">Mediates influx of magnesium ions.</text>
</comment>
<sequence>MSVTPCPGLDPAARWATLHDMFTKRHGPPGSSPATLTPHLVDGQARKPSVQIIEYDKDGVEEREITDLAELAARFDSRKVTWINIDGLGDVEVLSYLGQRFNLHPLALEDVLNTGQRPKVEAGPDYVFIVAQMVYQNREQTICGEQVSLFFGKNFLITVQEEGEYDVFDPVRERIRGGRGSIRKAKADYLGYALLDSIIDHYYPVLEDIGTAIEELEDDLLERPSRGMVITLHEYKRSLTQLRRFIWPLRDVVNGLLHDPSGHITSPTKVYLRDCYDHTVQLMDHVESYKEITSGLMELYHSSVGLRTNEVMRVLTVITSIFIPLTFIVGVYGMNFAPETPDGKKLPLNMPELYLPHGYIAIMLVMAVIAGVQLVIFKKMKWL</sequence>
<evidence type="ECO:0000256" key="1">
    <source>
        <dbReference type="ARBA" id="ARBA00004651"/>
    </source>
</evidence>
<comment type="similarity">
    <text evidence="2 8">Belongs to the CorA metal ion transporter (MIT) (TC 1.A.35) family.</text>
</comment>
<reference evidence="9" key="1">
    <citation type="submission" date="2021-01" db="EMBL/GenBank/DDBJ databases">
        <title>Modified the classification status of verrucomicrobia.</title>
        <authorList>
            <person name="Feng X."/>
        </authorList>
    </citation>
    <scope>NUCLEOTIDE SEQUENCE</scope>
    <source>
        <strain evidence="9">JCM 18052</strain>
    </source>
</reference>
<dbReference type="InterPro" id="IPR002523">
    <property type="entry name" value="MgTranspt_CorA/ZnTranspt_ZntB"/>
</dbReference>
<evidence type="ECO:0000256" key="7">
    <source>
        <dbReference type="ARBA" id="ARBA00023136"/>
    </source>
</evidence>
<dbReference type="SUPFAM" id="SSF144083">
    <property type="entry name" value="Magnesium transport protein CorA, transmembrane region"/>
    <property type="match status" value="1"/>
</dbReference>
<dbReference type="Gene3D" id="3.30.460.20">
    <property type="entry name" value="CorA soluble domain-like"/>
    <property type="match status" value="1"/>
</dbReference>
<organism evidence="9 10">
    <name type="scientific">Luteolibacter yonseiensis</name>
    <dbReference type="NCBI Taxonomy" id="1144680"/>
    <lineage>
        <taxon>Bacteria</taxon>
        <taxon>Pseudomonadati</taxon>
        <taxon>Verrucomicrobiota</taxon>
        <taxon>Verrucomicrobiia</taxon>
        <taxon>Verrucomicrobiales</taxon>
        <taxon>Verrucomicrobiaceae</taxon>
        <taxon>Luteolibacter</taxon>
    </lineage>
</organism>
<dbReference type="GO" id="GO:0050897">
    <property type="term" value="F:cobalt ion binding"/>
    <property type="evidence" value="ECO:0007669"/>
    <property type="project" value="TreeGrafter"/>
</dbReference>
<accession>A0A934VCX7</accession>
<evidence type="ECO:0000313" key="10">
    <source>
        <dbReference type="Proteomes" id="UP000600139"/>
    </source>
</evidence>
<protein>
    <recommendedName>
        <fullName evidence="8">Magnesium transport protein CorA</fullName>
    </recommendedName>
</protein>
<dbReference type="Proteomes" id="UP000600139">
    <property type="component" value="Unassembled WGS sequence"/>
</dbReference>
<dbReference type="Gene3D" id="1.20.58.340">
    <property type="entry name" value="Magnesium transport protein CorA, transmembrane region"/>
    <property type="match status" value="2"/>
</dbReference>
<dbReference type="SUPFAM" id="SSF143865">
    <property type="entry name" value="CorA soluble domain-like"/>
    <property type="match status" value="1"/>
</dbReference>
<dbReference type="NCBIfam" id="TIGR00383">
    <property type="entry name" value="corA"/>
    <property type="match status" value="1"/>
</dbReference>
<proteinExistence type="inferred from homology"/>
<dbReference type="InterPro" id="IPR045861">
    <property type="entry name" value="CorA_cytoplasmic_dom"/>
</dbReference>
<dbReference type="CDD" id="cd12828">
    <property type="entry name" value="TmCorA-like_1"/>
    <property type="match status" value="1"/>
</dbReference>
<comment type="caution">
    <text evidence="9">The sequence shown here is derived from an EMBL/GenBank/DDBJ whole genome shotgun (WGS) entry which is preliminary data.</text>
</comment>
<dbReference type="GO" id="GO:0015095">
    <property type="term" value="F:magnesium ion transmembrane transporter activity"/>
    <property type="evidence" value="ECO:0007669"/>
    <property type="project" value="UniProtKB-UniRule"/>
</dbReference>
<feature type="transmembrane region" description="Helical" evidence="8">
    <location>
        <begin position="314"/>
        <end position="334"/>
    </location>
</feature>
<evidence type="ECO:0000256" key="3">
    <source>
        <dbReference type="ARBA" id="ARBA00022448"/>
    </source>
</evidence>
<dbReference type="InterPro" id="IPR004488">
    <property type="entry name" value="Mg/Co-transport_prot_CorA"/>
</dbReference>